<evidence type="ECO:0000313" key="1">
    <source>
        <dbReference type="EMBL" id="GAI17770.1"/>
    </source>
</evidence>
<name>X1MSU2_9ZZZZ</name>
<proteinExistence type="predicted"/>
<sequence length="84" mass="9511">MSGIRVEDAGSAQMAVKRYLASQFGEKKVKDVRFSRAWYTPGSQKDVWEVEGDVVLKKGLFGKEELHFKFQIDPGTGRVIAYEI</sequence>
<comment type="caution">
    <text evidence="1">The sequence shown here is derived from an EMBL/GenBank/DDBJ whole genome shotgun (WGS) entry which is preliminary data.</text>
</comment>
<protein>
    <recommendedName>
        <fullName evidence="2">PepSY domain-containing protein</fullName>
    </recommendedName>
</protein>
<accession>X1MSU2</accession>
<reference evidence="1" key="1">
    <citation type="journal article" date="2014" name="Front. Microbiol.">
        <title>High frequency of phylogenetically diverse reductive dehalogenase-homologous genes in deep subseafloor sedimentary metagenomes.</title>
        <authorList>
            <person name="Kawai M."/>
            <person name="Futagami T."/>
            <person name="Toyoda A."/>
            <person name="Takaki Y."/>
            <person name="Nishi S."/>
            <person name="Hori S."/>
            <person name="Arai W."/>
            <person name="Tsubouchi T."/>
            <person name="Morono Y."/>
            <person name="Uchiyama I."/>
            <person name="Ito T."/>
            <person name="Fujiyama A."/>
            <person name="Inagaki F."/>
            <person name="Takami H."/>
        </authorList>
    </citation>
    <scope>NUCLEOTIDE SEQUENCE</scope>
    <source>
        <strain evidence="1">Expedition CK06-06</strain>
    </source>
</reference>
<organism evidence="1">
    <name type="scientific">marine sediment metagenome</name>
    <dbReference type="NCBI Taxonomy" id="412755"/>
    <lineage>
        <taxon>unclassified sequences</taxon>
        <taxon>metagenomes</taxon>
        <taxon>ecological metagenomes</taxon>
    </lineage>
</organism>
<gene>
    <name evidence="1" type="ORF">S06H3_16708</name>
</gene>
<dbReference type="AlphaFoldDB" id="X1MSU2"/>
<dbReference type="EMBL" id="BARV01008284">
    <property type="protein sequence ID" value="GAI17770.1"/>
    <property type="molecule type" value="Genomic_DNA"/>
</dbReference>
<evidence type="ECO:0008006" key="2">
    <source>
        <dbReference type="Google" id="ProtNLM"/>
    </source>
</evidence>